<dbReference type="InterPro" id="IPR024072">
    <property type="entry name" value="DHFR-like_dom_sf"/>
</dbReference>
<dbReference type="SUPFAM" id="SSF53597">
    <property type="entry name" value="Dihydrofolate reductase-like"/>
    <property type="match status" value="1"/>
</dbReference>
<dbReference type="InterPro" id="IPR002734">
    <property type="entry name" value="RibDG_C"/>
</dbReference>
<dbReference type="InterPro" id="IPR050765">
    <property type="entry name" value="Riboflavin_Biosynth_HTPR"/>
</dbReference>
<reference evidence="5 6" key="1">
    <citation type="journal article" date="2014" name="Genome Announc.">
        <title>Draft Genome Sequence of the Iron-Oxidizing, Acidophilic, and Halotolerant 'Thiobacillus prosperus' Type Strain DSM 5130.</title>
        <authorList>
            <person name="Ossandon F.J."/>
            <person name="Cardenas J.P."/>
            <person name="Corbett M."/>
            <person name="Quatrini R."/>
            <person name="Holmes D.S."/>
            <person name="Watkin E."/>
        </authorList>
    </citation>
    <scope>NUCLEOTIDE SEQUENCE [LARGE SCALE GENOMIC DNA]</scope>
    <source>
        <strain evidence="5 6">DSM 5130</strain>
    </source>
</reference>
<comment type="pathway">
    <text evidence="1">Cofactor biosynthesis; riboflavin biosynthesis.</text>
</comment>
<dbReference type="GO" id="GO:0009231">
    <property type="term" value="P:riboflavin biosynthetic process"/>
    <property type="evidence" value="ECO:0007669"/>
    <property type="project" value="InterPro"/>
</dbReference>
<evidence type="ECO:0000256" key="3">
    <source>
        <dbReference type="ARBA" id="ARBA00023002"/>
    </source>
</evidence>
<gene>
    <name evidence="5" type="ORF">Thpro_021163</name>
</gene>
<organism evidence="5 6">
    <name type="scientific">Acidihalobacter prosperus</name>
    <dbReference type="NCBI Taxonomy" id="160660"/>
    <lineage>
        <taxon>Bacteria</taxon>
        <taxon>Pseudomonadati</taxon>
        <taxon>Pseudomonadota</taxon>
        <taxon>Gammaproteobacteria</taxon>
        <taxon>Chromatiales</taxon>
        <taxon>Ectothiorhodospiraceae</taxon>
        <taxon>Acidihalobacter</taxon>
    </lineage>
</organism>
<dbReference type="Pfam" id="PF01872">
    <property type="entry name" value="RibD_C"/>
    <property type="match status" value="1"/>
</dbReference>
<dbReference type="GO" id="GO:0008703">
    <property type="term" value="F:5-amino-6-(5-phosphoribosylamino)uracil reductase activity"/>
    <property type="evidence" value="ECO:0007669"/>
    <property type="project" value="InterPro"/>
</dbReference>
<accession>A0A1A6C6C3</accession>
<sequence>MAGLYLAHDLQAAARHAPLVYANFVASLDGRIAIGEGGVPSGIANPRDWWLFQELAVQADAILVGGRHLRDRINGLAQDLFAAFHAPRYAELRDWRAERGLPAWPCIVVASRRLDLIPPADIPTERLLILTGAAAARSPAAERLRQAGAEVVEAGRDEVEAGTAVALLAARGLRAIYAVGGARVLHLLAARGVLSRLYLTQVHRLLGGGPPTTLIEGAAFRPPLDLRLHRLYYDPAAPGMGGQLFGCYQAAEPGDSTPLTQETP</sequence>
<dbReference type="AlphaFoldDB" id="A0A1A6C6C3"/>
<dbReference type="PANTHER" id="PTHR38011:SF7">
    <property type="entry name" value="2,5-DIAMINO-6-RIBOSYLAMINO-4(3H)-PYRIMIDINONE 5'-PHOSPHATE REDUCTASE"/>
    <property type="match status" value="1"/>
</dbReference>
<proteinExistence type="predicted"/>
<dbReference type="EMBL" id="JQSG02000002">
    <property type="protein sequence ID" value="OBS10113.1"/>
    <property type="molecule type" value="Genomic_DNA"/>
</dbReference>
<dbReference type="PANTHER" id="PTHR38011">
    <property type="entry name" value="DIHYDROFOLATE REDUCTASE FAMILY PROTEIN (AFU_ORTHOLOGUE AFUA_8G06820)"/>
    <property type="match status" value="1"/>
</dbReference>
<feature type="domain" description="Bacterial bifunctional deaminase-reductase C-terminal" evidence="4">
    <location>
        <begin position="18"/>
        <end position="229"/>
    </location>
</feature>
<evidence type="ECO:0000313" key="6">
    <source>
        <dbReference type="Proteomes" id="UP000029273"/>
    </source>
</evidence>
<keyword evidence="3" id="KW-0560">Oxidoreductase</keyword>
<evidence type="ECO:0000256" key="1">
    <source>
        <dbReference type="ARBA" id="ARBA00005104"/>
    </source>
</evidence>
<evidence type="ECO:0000256" key="2">
    <source>
        <dbReference type="ARBA" id="ARBA00022857"/>
    </source>
</evidence>
<keyword evidence="2" id="KW-0521">NADP</keyword>
<dbReference type="Proteomes" id="UP000029273">
    <property type="component" value="Unassembled WGS sequence"/>
</dbReference>
<evidence type="ECO:0000259" key="4">
    <source>
        <dbReference type="Pfam" id="PF01872"/>
    </source>
</evidence>
<keyword evidence="6" id="KW-1185">Reference proteome</keyword>
<comment type="caution">
    <text evidence="5">The sequence shown here is derived from an EMBL/GenBank/DDBJ whole genome shotgun (WGS) entry which is preliminary data.</text>
</comment>
<protein>
    <recommendedName>
        <fullName evidence="4">Bacterial bifunctional deaminase-reductase C-terminal domain-containing protein</fullName>
    </recommendedName>
</protein>
<name>A0A1A6C6C3_9GAMM</name>
<dbReference type="Gene3D" id="3.40.430.10">
    <property type="entry name" value="Dihydrofolate Reductase, subunit A"/>
    <property type="match status" value="1"/>
</dbReference>
<evidence type="ECO:0000313" key="5">
    <source>
        <dbReference type="EMBL" id="OBS10113.1"/>
    </source>
</evidence>